<dbReference type="EMBL" id="JAWDIE010000006">
    <property type="protein sequence ID" value="MEJ7137789.1"/>
    <property type="molecule type" value="Genomic_DNA"/>
</dbReference>
<comment type="caution">
    <text evidence="1">The sequence shown here is derived from an EMBL/GenBank/DDBJ whole genome shotgun (WGS) entry which is preliminary data.</text>
</comment>
<name>A0ACC6P0Q6_9BURK</name>
<reference evidence="1" key="1">
    <citation type="submission" date="2023-10" db="EMBL/GenBank/DDBJ databases">
        <title>Amphibacter perezi, gen. nov., sp. nov. a novel taxa of the family Comamonadaceae, class Betaproteobacteria isolated from the skin microbiota of Pelophylax perezi from different populations.</title>
        <authorList>
            <person name="Costa S."/>
            <person name="Proenca D.N."/>
            <person name="Lopes I."/>
            <person name="Morais P.V."/>
        </authorList>
    </citation>
    <scope>NUCLEOTIDE SEQUENCE</scope>
    <source>
        <strain evidence="1">SL12-8</strain>
    </source>
</reference>
<proteinExistence type="predicted"/>
<accession>A0ACC6P0Q6</accession>
<keyword evidence="2" id="KW-1185">Reference proteome</keyword>
<evidence type="ECO:0000313" key="2">
    <source>
        <dbReference type="Proteomes" id="UP001364695"/>
    </source>
</evidence>
<sequence>MTALSEDPCSDTVLALILAGGQGRRMGGVDKGLQPWKGRALVDAVLDGVGAQTRPVQALAISANRNEGDYARRCTTILPDLRPGWPGPLAGVEAGLHHLGQITSPGTTESRAWLWTLPCDVPQFPPGLLAALLAPPGADATQPRWVRHQGRDHPACALWPLGCAQAVREALEGGRGGVVRLLHALGGVAVNMADGSATDFVNCNTPGDLENSGQRG</sequence>
<dbReference type="EC" id="2.7.7.77" evidence="1"/>
<dbReference type="Proteomes" id="UP001364695">
    <property type="component" value="Unassembled WGS sequence"/>
</dbReference>
<organism evidence="1 2">
    <name type="scientific">Amphibiibacter pelophylacis</name>
    <dbReference type="NCBI Taxonomy" id="1799477"/>
    <lineage>
        <taxon>Bacteria</taxon>
        <taxon>Pseudomonadati</taxon>
        <taxon>Pseudomonadota</taxon>
        <taxon>Betaproteobacteria</taxon>
        <taxon>Burkholderiales</taxon>
        <taxon>Sphaerotilaceae</taxon>
        <taxon>Amphibiibacter</taxon>
    </lineage>
</organism>
<keyword evidence="1" id="KW-0808">Transferase</keyword>
<keyword evidence="1" id="KW-0548">Nucleotidyltransferase</keyword>
<protein>
    <submittedName>
        <fullName evidence="1">Molybdenum cofactor guanylyltransferase</fullName>
        <ecNumber evidence="1">2.7.7.77</ecNumber>
    </submittedName>
</protein>
<gene>
    <name evidence="1" type="primary">mobA</name>
    <name evidence="1" type="ORF">RV045_04995</name>
</gene>
<evidence type="ECO:0000313" key="1">
    <source>
        <dbReference type="EMBL" id="MEJ7137789.1"/>
    </source>
</evidence>